<sequence>MKNSEAVLMQGNEACVKGALQAGATFYAGYPITPSSEVAEGFAEELPKMGGKFIQMEDEIGSMAAIIGASLAGSKSITATSGPGFSLKQENLGYACMAEVPCVVVNVQRSGPSTGGPTASSQGDVMQAKWGTHGDHPVIALSPYSVRETYDMTIQAFNLAEKFRTPVILLLDEVVGHLRENVNLPKRDEIKIINRKKPNENEEEYFPYQADEDGIPPMANFGEGKPYHVTGLHHDKTGFPNLKPEIVDDLIKRLVDKVEKASDEIIDLEVDIPEDAETVIISYGSVARSAISACKDLSTKGEKIGYIRLKTIWPFPYEQITQYLKCVNNIIVPEMNLGQILGEVEKCVDSNQNVRGVHRVDTHLITPQDIIKSIEREEK</sequence>
<dbReference type="GO" id="GO:0047553">
    <property type="term" value="F:2-oxoglutarate synthase activity"/>
    <property type="evidence" value="ECO:0007669"/>
    <property type="project" value="UniProtKB-EC"/>
</dbReference>
<dbReference type="GO" id="GO:0006979">
    <property type="term" value="P:response to oxidative stress"/>
    <property type="evidence" value="ECO:0007669"/>
    <property type="project" value="TreeGrafter"/>
</dbReference>
<dbReference type="Proteomes" id="UP000214588">
    <property type="component" value="Unassembled WGS sequence"/>
</dbReference>
<accession>A0A226BYB0</accession>
<dbReference type="Pfam" id="PF17147">
    <property type="entry name" value="PFOR_II"/>
    <property type="match status" value="1"/>
</dbReference>
<evidence type="ECO:0000313" key="5">
    <source>
        <dbReference type="Proteomes" id="UP000214588"/>
    </source>
</evidence>
<dbReference type="Gene3D" id="3.40.50.970">
    <property type="match status" value="1"/>
</dbReference>
<dbReference type="RefSeq" id="WP_089024206.1">
    <property type="nucleotide sequence ID" value="NZ_NIQC01000027.1"/>
</dbReference>
<dbReference type="NCBIfam" id="NF006412">
    <property type="entry name" value="PRK08659.1"/>
    <property type="match status" value="1"/>
</dbReference>
<keyword evidence="5" id="KW-1185">Reference proteome</keyword>
<dbReference type="Gene3D" id="3.40.50.920">
    <property type="match status" value="1"/>
</dbReference>
<evidence type="ECO:0000259" key="3">
    <source>
        <dbReference type="Pfam" id="PF17147"/>
    </source>
</evidence>
<dbReference type="EMBL" id="NIQC01000027">
    <property type="protein sequence ID" value="OWZ83107.1"/>
    <property type="molecule type" value="Genomic_DNA"/>
</dbReference>
<evidence type="ECO:0000256" key="1">
    <source>
        <dbReference type="ARBA" id="ARBA00023002"/>
    </source>
</evidence>
<feature type="domain" description="Pyruvate flavodoxin/ferredoxin oxidoreductase pyrimidine binding" evidence="2">
    <location>
        <begin position="18"/>
        <end position="244"/>
    </location>
</feature>
<evidence type="ECO:0000313" key="4">
    <source>
        <dbReference type="EMBL" id="OWZ83107.1"/>
    </source>
</evidence>
<dbReference type="Pfam" id="PF01855">
    <property type="entry name" value="POR_N"/>
    <property type="match status" value="1"/>
</dbReference>
<proteinExistence type="predicted"/>
<dbReference type="SUPFAM" id="SSF52518">
    <property type="entry name" value="Thiamin diphosphate-binding fold (THDP-binding)"/>
    <property type="match status" value="1"/>
</dbReference>
<name>A0A226BYB0_9FIRM</name>
<dbReference type="OrthoDB" id="9794954at2"/>
<dbReference type="InterPro" id="IPR033412">
    <property type="entry name" value="PFOR_II"/>
</dbReference>
<gene>
    <name evidence="4" type="ORF">CDO51_10425</name>
</gene>
<dbReference type="PANTHER" id="PTHR32154">
    <property type="entry name" value="PYRUVATE-FLAVODOXIN OXIDOREDUCTASE-RELATED"/>
    <property type="match status" value="1"/>
</dbReference>
<keyword evidence="1 4" id="KW-0560">Oxidoreductase</keyword>
<dbReference type="EC" id="1.2.7.3" evidence="4"/>
<dbReference type="AlphaFoldDB" id="A0A226BYB0"/>
<dbReference type="FunFam" id="3.40.50.970:FF:000022">
    <property type="entry name" value="2-oxoglutarate ferredoxin oxidoreductase alpha subunit"/>
    <property type="match status" value="1"/>
</dbReference>
<reference evidence="4 5" key="1">
    <citation type="submission" date="2017-06" db="EMBL/GenBank/DDBJ databases">
        <title>Draft Genome Sequence of Natranaerobius trueperi halophilic, alkalithermophilic bacteria from soda lakes.</title>
        <authorList>
            <person name="Zhao B."/>
        </authorList>
    </citation>
    <scope>NUCLEOTIDE SEQUENCE [LARGE SCALE GENOMIC DNA]</scope>
    <source>
        <strain evidence="4 5">DSM 18760</strain>
    </source>
</reference>
<organism evidence="4 5">
    <name type="scientific">Natranaerobius trueperi</name>
    <dbReference type="NCBI Taxonomy" id="759412"/>
    <lineage>
        <taxon>Bacteria</taxon>
        <taxon>Bacillati</taxon>
        <taxon>Bacillota</taxon>
        <taxon>Clostridia</taxon>
        <taxon>Natranaerobiales</taxon>
        <taxon>Natranaerobiaceae</taxon>
        <taxon>Natranaerobius</taxon>
    </lineage>
</organism>
<dbReference type="InterPro" id="IPR029061">
    <property type="entry name" value="THDP-binding"/>
</dbReference>
<dbReference type="PANTHER" id="PTHR32154:SF14">
    <property type="entry name" value="2-OXOGLUTARATE SYNTHASE SUBUNIT KORA"/>
    <property type="match status" value="1"/>
</dbReference>
<dbReference type="SUPFAM" id="SSF52922">
    <property type="entry name" value="TK C-terminal domain-like"/>
    <property type="match status" value="1"/>
</dbReference>
<dbReference type="InterPro" id="IPR009014">
    <property type="entry name" value="Transketo_C/PFOR_II"/>
</dbReference>
<evidence type="ECO:0000259" key="2">
    <source>
        <dbReference type="Pfam" id="PF01855"/>
    </source>
</evidence>
<feature type="domain" description="Pyruvate:ferredoxin oxidoreductase core" evidence="3">
    <location>
        <begin position="276"/>
        <end position="370"/>
    </location>
</feature>
<dbReference type="CDD" id="cd07034">
    <property type="entry name" value="TPP_PYR_PFOR_IOR-alpha_like"/>
    <property type="match status" value="1"/>
</dbReference>
<comment type="caution">
    <text evidence="4">The sequence shown here is derived from an EMBL/GenBank/DDBJ whole genome shotgun (WGS) entry which is preliminary data.</text>
</comment>
<dbReference type="InterPro" id="IPR002880">
    <property type="entry name" value="Pyrv_Fd/Flavodoxin_OxRdtase_N"/>
</dbReference>
<dbReference type="InterPro" id="IPR050722">
    <property type="entry name" value="Pyruvate:ferred/Flavod_OxRd"/>
</dbReference>
<protein>
    <submittedName>
        <fullName evidence="4">2-oxoglutarate synthase subunit alpha</fullName>
        <ecNumber evidence="4">1.2.7.3</ecNumber>
    </submittedName>
</protein>